<dbReference type="Gene3D" id="1.10.287.130">
    <property type="match status" value="1"/>
</dbReference>
<dbReference type="PROSITE" id="PS50109">
    <property type="entry name" value="HIS_KIN"/>
    <property type="match status" value="1"/>
</dbReference>
<dbReference type="InterPro" id="IPR003594">
    <property type="entry name" value="HATPase_dom"/>
</dbReference>
<evidence type="ECO:0000256" key="5">
    <source>
        <dbReference type="ARBA" id="ARBA00022553"/>
    </source>
</evidence>
<dbReference type="InterPro" id="IPR005467">
    <property type="entry name" value="His_kinase_dom"/>
</dbReference>
<dbReference type="SMART" id="SM00387">
    <property type="entry name" value="HATPase_c"/>
    <property type="match status" value="1"/>
</dbReference>
<feature type="transmembrane region" description="Helical" evidence="14">
    <location>
        <begin position="12"/>
        <end position="34"/>
    </location>
</feature>
<keyword evidence="4 14" id="KW-0997">Cell inner membrane</keyword>
<dbReference type="InterPro" id="IPR036890">
    <property type="entry name" value="HATPase_C_sf"/>
</dbReference>
<reference evidence="19" key="1">
    <citation type="submission" date="2011-03" db="EMBL/GenBank/DDBJ databases">
        <authorList>
            <person name="Voget S."/>
            <person name="Streit W.R."/>
            <person name="Jaeger K.E."/>
            <person name="Daniel R."/>
        </authorList>
    </citation>
    <scope>NUCLEOTIDE SEQUENCE [LARGE SCALE GENOMIC DNA]</scope>
    <source>
        <strain evidence="19">PG1</strain>
    </source>
</reference>
<dbReference type="SMART" id="SM00304">
    <property type="entry name" value="HAMP"/>
    <property type="match status" value="1"/>
</dbReference>
<comment type="catalytic activity">
    <reaction evidence="1 14">
        <text>ATP + protein L-histidine = ADP + protein N-phospho-L-histidine.</text>
        <dbReference type="EC" id="2.7.13.3"/>
    </reaction>
</comment>
<evidence type="ECO:0000256" key="8">
    <source>
        <dbReference type="ARBA" id="ARBA00022741"/>
    </source>
</evidence>
<evidence type="ECO:0000256" key="4">
    <source>
        <dbReference type="ARBA" id="ARBA00022519"/>
    </source>
</evidence>
<name>A0A0B6RYS0_BURPL</name>
<dbReference type="InterPro" id="IPR003661">
    <property type="entry name" value="HisK_dim/P_dom"/>
</dbReference>
<dbReference type="InterPro" id="IPR036097">
    <property type="entry name" value="HisK_dim/P_sf"/>
</dbReference>
<dbReference type="Pfam" id="PF02518">
    <property type="entry name" value="HATPase_c"/>
    <property type="match status" value="1"/>
</dbReference>
<keyword evidence="12 14" id="KW-0902">Two-component regulatory system</keyword>
<dbReference type="GO" id="GO:0005524">
    <property type="term" value="F:ATP binding"/>
    <property type="evidence" value="ECO:0007669"/>
    <property type="project" value="UniProtKB-KW"/>
</dbReference>
<accession>A0A0B6RYS0</accession>
<keyword evidence="11 14" id="KW-1133">Transmembrane helix</keyword>
<dbReference type="PANTHER" id="PTHR45436">
    <property type="entry name" value="SENSOR HISTIDINE KINASE YKOH"/>
    <property type="match status" value="1"/>
</dbReference>
<evidence type="ECO:0000256" key="1">
    <source>
        <dbReference type="ARBA" id="ARBA00000085"/>
    </source>
</evidence>
<gene>
    <name evidence="18" type="ORF">BGL_2c04490</name>
</gene>
<dbReference type="CDD" id="cd00075">
    <property type="entry name" value="HATPase"/>
    <property type="match status" value="1"/>
</dbReference>
<organism evidence="18 19">
    <name type="scientific">Burkholderia plantarii</name>
    <dbReference type="NCBI Taxonomy" id="41899"/>
    <lineage>
        <taxon>Bacteria</taxon>
        <taxon>Pseudomonadati</taxon>
        <taxon>Pseudomonadota</taxon>
        <taxon>Betaproteobacteria</taxon>
        <taxon>Burkholderiales</taxon>
        <taxon>Burkholderiaceae</taxon>
        <taxon>Burkholderia</taxon>
    </lineage>
</organism>
<evidence type="ECO:0000256" key="9">
    <source>
        <dbReference type="ARBA" id="ARBA00022777"/>
    </source>
</evidence>
<dbReference type="NCBIfam" id="TIGR01386">
    <property type="entry name" value="cztS_silS_copS"/>
    <property type="match status" value="1"/>
</dbReference>
<feature type="domain" description="Histidine kinase" evidence="16">
    <location>
        <begin position="308"/>
        <end position="527"/>
    </location>
</feature>
<protein>
    <recommendedName>
        <fullName evidence="14">Sensor protein</fullName>
        <ecNumber evidence="14">2.7.13.3</ecNumber>
    </recommendedName>
</protein>
<evidence type="ECO:0000256" key="10">
    <source>
        <dbReference type="ARBA" id="ARBA00022840"/>
    </source>
</evidence>
<evidence type="ECO:0000256" key="6">
    <source>
        <dbReference type="ARBA" id="ARBA00022679"/>
    </source>
</evidence>
<keyword evidence="10 14" id="KW-0067">ATP-binding</keyword>
<dbReference type="Pfam" id="PF00672">
    <property type="entry name" value="HAMP"/>
    <property type="match status" value="1"/>
</dbReference>
<evidence type="ECO:0000313" key="19">
    <source>
        <dbReference type="Proteomes" id="UP000031838"/>
    </source>
</evidence>
<keyword evidence="7 14" id="KW-0812">Transmembrane</keyword>
<dbReference type="CDD" id="cd00082">
    <property type="entry name" value="HisKA"/>
    <property type="match status" value="1"/>
</dbReference>
<dbReference type="InterPro" id="IPR003660">
    <property type="entry name" value="HAMP_dom"/>
</dbReference>
<evidence type="ECO:0000259" key="17">
    <source>
        <dbReference type="PROSITE" id="PS50885"/>
    </source>
</evidence>
<keyword evidence="9 14" id="KW-0418">Kinase</keyword>
<evidence type="ECO:0000259" key="16">
    <source>
        <dbReference type="PROSITE" id="PS50109"/>
    </source>
</evidence>
<dbReference type="InterPro" id="IPR050428">
    <property type="entry name" value="TCS_sensor_his_kinase"/>
</dbReference>
<evidence type="ECO:0000256" key="14">
    <source>
        <dbReference type="RuleBase" id="RU364088"/>
    </source>
</evidence>
<comment type="function">
    <text evidence="14">Member of a two-component regulatory system.</text>
</comment>
<dbReference type="PRINTS" id="PR00344">
    <property type="entry name" value="BCTRLSENSOR"/>
</dbReference>
<dbReference type="EMBL" id="CP002581">
    <property type="protein sequence ID" value="AJK48538.1"/>
    <property type="molecule type" value="Genomic_DNA"/>
</dbReference>
<evidence type="ECO:0000256" key="2">
    <source>
        <dbReference type="ARBA" id="ARBA00004533"/>
    </source>
</evidence>
<evidence type="ECO:0000256" key="11">
    <source>
        <dbReference type="ARBA" id="ARBA00022989"/>
    </source>
</evidence>
<keyword evidence="6 14" id="KW-0808">Transferase</keyword>
<dbReference type="GO" id="GO:0000155">
    <property type="term" value="F:phosphorelay sensor kinase activity"/>
    <property type="evidence" value="ECO:0007669"/>
    <property type="project" value="InterPro"/>
</dbReference>
<dbReference type="SMART" id="SM00388">
    <property type="entry name" value="HisKA"/>
    <property type="match status" value="1"/>
</dbReference>
<dbReference type="SUPFAM" id="SSF55874">
    <property type="entry name" value="ATPase domain of HSP90 chaperone/DNA topoisomerase II/histidine kinase"/>
    <property type="match status" value="1"/>
</dbReference>
<dbReference type="SUPFAM" id="SSF47384">
    <property type="entry name" value="Homodimeric domain of signal transducing histidine kinase"/>
    <property type="match status" value="1"/>
</dbReference>
<dbReference type="EC" id="2.7.13.3" evidence="14"/>
<dbReference type="Gene3D" id="6.10.340.10">
    <property type="match status" value="1"/>
</dbReference>
<keyword evidence="3 14" id="KW-1003">Cell membrane</keyword>
<keyword evidence="8 14" id="KW-0547">Nucleotide-binding</keyword>
<dbReference type="InterPro" id="IPR006290">
    <property type="entry name" value="CztS_silS_copS"/>
</dbReference>
<evidence type="ECO:0000256" key="7">
    <source>
        <dbReference type="ARBA" id="ARBA00022692"/>
    </source>
</evidence>
<dbReference type="Pfam" id="PF00512">
    <property type="entry name" value="HisKA"/>
    <property type="match status" value="1"/>
</dbReference>
<sequence>MRPVRSLTTALAVAFAAMTLAVFALVGTYVYLALDRQVRAQDDLDVVLAARHARRLAAELESAADVRAHAERLTSVVFGNAALSFAVAADDGRLIASHNVAATAPGDPRVDPHLDPHLVPPSGVAASTKEAADDGADDPPDHGAAADSIELPASVSLASLLPGPPYRVPADTRIVRDQIMSWVTPRGVPVHGIVVDVRLRDGAVMQLMIARNLHDGTVMLDRYRDTLKLAGGIGALLSVLFGYALIRLSMRPLRGVVEATGRITVDRLDTRLDAHRVPRELVPLVEAVNAMLARLQHGFRLLSQFSADLAHDLRTPLNNMRGATEVALSRRRSADDYEALLESNLEEYDRLARMIENVLFLARAEHPGFVTHRREFDVHEELTRIAGYFEGLADEAGSVLRVTGSGRLSADLELFRRAVGNLLANALRYTPRGGEIRLAVEETDTALCVRVENQGEPIDAEHLPRIFDRFYRGDAARSRHSPSGGASGVAGLGLAIVRSVMELHGGSAWAERLDDGMRFVLRFPRQG</sequence>
<dbReference type="Proteomes" id="UP000031838">
    <property type="component" value="Chromosome 2"/>
</dbReference>
<feature type="region of interest" description="Disordered" evidence="15">
    <location>
        <begin position="120"/>
        <end position="146"/>
    </location>
</feature>
<dbReference type="PROSITE" id="PS50885">
    <property type="entry name" value="HAMP"/>
    <property type="match status" value="1"/>
</dbReference>
<dbReference type="PANTHER" id="PTHR45436:SF3">
    <property type="entry name" value="SENSOR HISTIDINE KINASE HPRS"/>
    <property type="match status" value="1"/>
</dbReference>
<evidence type="ECO:0000256" key="13">
    <source>
        <dbReference type="ARBA" id="ARBA00023136"/>
    </source>
</evidence>
<dbReference type="KEGG" id="bgp:BGL_2c04490"/>
<evidence type="ECO:0000256" key="3">
    <source>
        <dbReference type="ARBA" id="ARBA00022475"/>
    </source>
</evidence>
<keyword evidence="5" id="KW-0597">Phosphoprotein</keyword>
<keyword evidence="13 14" id="KW-0472">Membrane</keyword>
<dbReference type="GO" id="GO:0005886">
    <property type="term" value="C:plasma membrane"/>
    <property type="evidence" value="ECO:0007669"/>
    <property type="project" value="UniProtKB-SubCell"/>
</dbReference>
<reference evidence="18 19" key="2">
    <citation type="journal article" date="2016" name="Appl. Microbiol. Biotechnol.">
        <title>Mutations improving production and secretion of extracellular lipase by Burkholderia glumae PG1.</title>
        <authorList>
            <person name="Knapp A."/>
            <person name="Voget S."/>
            <person name="Gao R."/>
            <person name="Zaburannyi N."/>
            <person name="Krysciak D."/>
            <person name="Breuer M."/>
            <person name="Hauer B."/>
            <person name="Streit W.R."/>
            <person name="Muller R."/>
            <person name="Daniel R."/>
            <person name="Jaeger K.E."/>
        </authorList>
    </citation>
    <scope>NUCLEOTIDE SEQUENCE [LARGE SCALE GENOMIC DNA]</scope>
    <source>
        <strain evidence="18 19">PG1</strain>
    </source>
</reference>
<dbReference type="Gene3D" id="3.30.565.10">
    <property type="entry name" value="Histidine kinase-like ATPase, C-terminal domain"/>
    <property type="match status" value="1"/>
</dbReference>
<proteinExistence type="predicted"/>
<dbReference type="InterPro" id="IPR004358">
    <property type="entry name" value="Sig_transdc_His_kin-like_C"/>
</dbReference>
<dbReference type="HOGENOM" id="CLU_000445_89_6_4"/>
<dbReference type="AlphaFoldDB" id="A0A0B6RYS0"/>
<feature type="transmembrane region" description="Helical" evidence="14">
    <location>
        <begin position="229"/>
        <end position="246"/>
    </location>
</feature>
<keyword evidence="19" id="KW-1185">Reference proteome</keyword>
<evidence type="ECO:0000256" key="12">
    <source>
        <dbReference type="ARBA" id="ARBA00023012"/>
    </source>
</evidence>
<comment type="subcellular location">
    <subcellularLocation>
        <location evidence="2 14">Cell inner membrane</location>
    </subcellularLocation>
</comment>
<evidence type="ECO:0000256" key="15">
    <source>
        <dbReference type="SAM" id="MobiDB-lite"/>
    </source>
</evidence>
<evidence type="ECO:0000313" key="18">
    <source>
        <dbReference type="EMBL" id="AJK48538.1"/>
    </source>
</evidence>
<dbReference type="CDD" id="cd06225">
    <property type="entry name" value="HAMP"/>
    <property type="match status" value="1"/>
</dbReference>
<feature type="domain" description="HAMP" evidence="17">
    <location>
        <begin position="247"/>
        <end position="300"/>
    </location>
</feature>